<gene>
    <name evidence="1" type="ORF">RFULGI_LOCUS14258</name>
</gene>
<evidence type="ECO:0000313" key="2">
    <source>
        <dbReference type="Proteomes" id="UP000789396"/>
    </source>
</evidence>
<proteinExistence type="predicted"/>
<comment type="caution">
    <text evidence="1">The sequence shown here is derived from an EMBL/GenBank/DDBJ whole genome shotgun (WGS) entry which is preliminary data.</text>
</comment>
<reference evidence="1" key="1">
    <citation type="submission" date="2021-06" db="EMBL/GenBank/DDBJ databases">
        <authorList>
            <person name="Kallberg Y."/>
            <person name="Tangrot J."/>
            <person name="Rosling A."/>
        </authorList>
    </citation>
    <scope>NUCLEOTIDE SEQUENCE</scope>
    <source>
        <strain evidence="1">IN212</strain>
    </source>
</reference>
<name>A0A9N9J1M8_9GLOM</name>
<feature type="non-terminal residue" evidence="1">
    <location>
        <position position="69"/>
    </location>
</feature>
<organism evidence="1 2">
    <name type="scientific">Racocetra fulgida</name>
    <dbReference type="NCBI Taxonomy" id="60492"/>
    <lineage>
        <taxon>Eukaryota</taxon>
        <taxon>Fungi</taxon>
        <taxon>Fungi incertae sedis</taxon>
        <taxon>Mucoromycota</taxon>
        <taxon>Glomeromycotina</taxon>
        <taxon>Glomeromycetes</taxon>
        <taxon>Diversisporales</taxon>
        <taxon>Gigasporaceae</taxon>
        <taxon>Racocetra</taxon>
    </lineage>
</organism>
<accession>A0A9N9J1M8</accession>
<dbReference type="Proteomes" id="UP000789396">
    <property type="component" value="Unassembled WGS sequence"/>
</dbReference>
<evidence type="ECO:0000313" key="1">
    <source>
        <dbReference type="EMBL" id="CAG8760290.1"/>
    </source>
</evidence>
<dbReference type="EMBL" id="CAJVPZ010040768">
    <property type="protein sequence ID" value="CAG8760290.1"/>
    <property type="molecule type" value="Genomic_DNA"/>
</dbReference>
<dbReference type="AlphaFoldDB" id="A0A9N9J1M8"/>
<sequence length="69" mass="7720">DTLADNDEELVSTDSASFIRNVLGSEFEIYDGDLPLITTPIEIEMAVAEKEFLNVIEVEDIMSGFQDQH</sequence>
<keyword evidence="2" id="KW-1185">Reference proteome</keyword>
<protein>
    <submittedName>
        <fullName evidence="1">16198_t:CDS:1</fullName>
    </submittedName>
</protein>